<dbReference type="KEGG" id="kcm:ABWK59_31460"/>
<reference evidence="1" key="1">
    <citation type="submission" date="2024-06" db="EMBL/GenBank/DDBJ databases">
        <title>The genome sequences of Kitasatospora sp. strain HUAS MG31.</title>
        <authorList>
            <person name="Mo P."/>
        </authorList>
    </citation>
    <scope>NUCLEOTIDE SEQUENCE</scope>
    <source>
        <strain evidence="1">HUAS MG31</strain>
    </source>
</reference>
<organism evidence="1">
    <name type="scientific">Kitasatospora camelliae</name>
    <dbReference type="NCBI Taxonomy" id="3156397"/>
    <lineage>
        <taxon>Bacteria</taxon>
        <taxon>Bacillati</taxon>
        <taxon>Actinomycetota</taxon>
        <taxon>Actinomycetes</taxon>
        <taxon>Kitasatosporales</taxon>
        <taxon>Streptomycetaceae</taxon>
        <taxon>Kitasatospora</taxon>
    </lineage>
</organism>
<gene>
    <name evidence="1" type="ORF">ABWK59_31460</name>
</gene>
<name>A0AAU8K3C6_9ACTN</name>
<evidence type="ECO:0008006" key="2">
    <source>
        <dbReference type="Google" id="ProtNLM"/>
    </source>
</evidence>
<dbReference type="InterPro" id="IPR011989">
    <property type="entry name" value="ARM-like"/>
</dbReference>
<dbReference type="EMBL" id="CP159872">
    <property type="protein sequence ID" value="XCM83121.1"/>
    <property type="molecule type" value="Genomic_DNA"/>
</dbReference>
<dbReference type="InterPro" id="IPR016024">
    <property type="entry name" value="ARM-type_fold"/>
</dbReference>
<sequence length="502" mass="53563">METDRLVDEAWHRDTGPARLRELAAAPELARIVAARIGLPAELAEELARRAEAGGAAWTEVARALAAQPATPRERLARLAAHPEESVRWTAAVHRDTPKSALKALAADRSPGVRRALAAREELPRKVAAALLADESPEVRLTMARRVGARPEELRALAGDPDPRIRRVLAALGHGDAADLTDPDPQVRRTAVEHRGHRELAPLLPALARDEDQVVRELAAAQGRNHDPAPLALLAADPEPRVRAAAAANAYTPVASLTALAADPELVVLTALGRNRLAPPAALARLVDTLAERYGSAAPQPAEAPEAVHGLGYAVLGHPATPPESLRRLHALELVPYFHPGNAMDQPNWPADLLIGFGLAACAGARDPVDRAARAAIERAAGTEPAGRVVAAMIDSPLDAFRAAVANRHAPPRALAEFVRRADRERDAYHLDSVARNPATPLPVLLAWAVGRRRCAAMLDNPELPDGVLAQLAECTDEEHAERARELLEVRALRAAGRAEAC</sequence>
<dbReference type="RefSeq" id="WP_354644056.1">
    <property type="nucleotide sequence ID" value="NZ_CP159872.1"/>
</dbReference>
<protein>
    <recommendedName>
        <fullName evidence="2">Leucine rich repeat (LRR) protein</fullName>
    </recommendedName>
</protein>
<proteinExistence type="predicted"/>
<dbReference type="Gene3D" id="1.25.10.10">
    <property type="entry name" value="Leucine-rich Repeat Variant"/>
    <property type="match status" value="1"/>
</dbReference>
<dbReference type="SUPFAM" id="SSF48371">
    <property type="entry name" value="ARM repeat"/>
    <property type="match status" value="2"/>
</dbReference>
<evidence type="ECO:0000313" key="1">
    <source>
        <dbReference type="EMBL" id="XCM83121.1"/>
    </source>
</evidence>
<accession>A0AAU8K3C6</accession>
<dbReference type="AlphaFoldDB" id="A0AAU8K3C6"/>